<comment type="caution">
    <text evidence="1">The sequence shown here is derived from an EMBL/GenBank/DDBJ whole genome shotgun (WGS) entry which is preliminary data.</text>
</comment>
<evidence type="ECO:0000313" key="2">
    <source>
        <dbReference type="Proteomes" id="UP000230002"/>
    </source>
</evidence>
<reference evidence="1 2" key="1">
    <citation type="journal article" date="2015" name="Sci. Rep.">
        <title>Chromosome-level genome map provides insights into diverse defense mechanisms in the medicinal fungus Ganoderma sinense.</title>
        <authorList>
            <person name="Zhu Y."/>
            <person name="Xu J."/>
            <person name="Sun C."/>
            <person name="Zhou S."/>
            <person name="Xu H."/>
            <person name="Nelson D.R."/>
            <person name="Qian J."/>
            <person name="Song J."/>
            <person name="Luo H."/>
            <person name="Xiang L."/>
            <person name="Li Y."/>
            <person name="Xu Z."/>
            <person name="Ji A."/>
            <person name="Wang L."/>
            <person name="Lu S."/>
            <person name="Hayward A."/>
            <person name="Sun W."/>
            <person name="Li X."/>
            <person name="Schwartz D.C."/>
            <person name="Wang Y."/>
            <person name="Chen S."/>
        </authorList>
    </citation>
    <scope>NUCLEOTIDE SEQUENCE [LARGE SCALE GENOMIC DNA]</scope>
    <source>
        <strain evidence="1 2">ZZ0214-1</strain>
    </source>
</reference>
<protein>
    <submittedName>
        <fullName evidence="1">Uncharacterized protein</fullName>
    </submittedName>
</protein>
<gene>
    <name evidence="1" type="ORF">GSI_01518</name>
</gene>
<dbReference type="Proteomes" id="UP000230002">
    <property type="component" value="Unassembled WGS sequence"/>
</dbReference>
<proteinExistence type="predicted"/>
<keyword evidence="2" id="KW-1185">Reference proteome</keyword>
<dbReference type="AlphaFoldDB" id="A0A2G8SQK7"/>
<evidence type="ECO:0000313" key="1">
    <source>
        <dbReference type="EMBL" id="PIL35858.1"/>
    </source>
</evidence>
<organism evidence="1 2">
    <name type="scientific">Ganoderma sinense ZZ0214-1</name>
    <dbReference type="NCBI Taxonomy" id="1077348"/>
    <lineage>
        <taxon>Eukaryota</taxon>
        <taxon>Fungi</taxon>
        <taxon>Dikarya</taxon>
        <taxon>Basidiomycota</taxon>
        <taxon>Agaricomycotina</taxon>
        <taxon>Agaricomycetes</taxon>
        <taxon>Polyporales</taxon>
        <taxon>Polyporaceae</taxon>
        <taxon>Ganoderma</taxon>
    </lineage>
</organism>
<accession>A0A2G8SQK7</accession>
<name>A0A2G8SQK7_9APHY</name>
<dbReference type="EMBL" id="AYKW01000002">
    <property type="protein sequence ID" value="PIL35858.1"/>
    <property type="molecule type" value="Genomic_DNA"/>
</dbReference>
<sequence>MPEATGGWTTGTAAEDVFRFFAGGASPCGSGEPLAGRLRPAVLLAVDEAVTSTFGAGGAAACFGLGDFRMNVGAAHTVGSWREGCEDGGGSSEGEAGDALRLSEADAPSRSRCLPLDTAVRCVDDSSIVATFAASWGRLGPSTPFFLRFVARS</sequence>